<comment type="catalytic activity">
    <reaction evidence="1">
        <text>L-threonyl-[protein] + ATP = 3-O-(5'-adenylyl)-L-threonyl-[protein] + diphosphate</text>
        <dbReference type="Rhea" id="RHEA:54292"/>
        <dbReference type="Rhea" id="RHEA-COMP:11060"/>
        <dbReference type="Rhea" id="RHEA-COMP:13847"/>
        <dbReference type="ChEBI" id="CHEBI:30013"/>
        <dbReference type="ChEBI" id="CHEBI:30616"/>
        <dbReference type="ChEBI" id="CHEBI:33019"/>
        <dbReference type="ChEBI" id="CHEBI:138113"/>
        <dbReference type="EC" id="2.7.7.108"/>
    </reaction>
</comment>
<dbReference type="InterPro" id="IPR026287">
    <property type="entry name" value="SoFic-like"/>
</dbReference>
<name>A0ABS7DI50_9GAMM</name>
<evidence type="ECO:0000313" key="4">
    <source>
        <dbReference type="Proteomes" id="UP000731465"/>
    </source>
</evidence>
<comment type="caution">
    <text evidence="3">The sequence shown here is derived from an EMBL/GenBank/DDBJ whole genome shotgun (WGS) entry which is preliminary data.</text>
</comment>
<dbReference type="PANTHER" id="PTHR13504">
    <property type="entry name" value="FIDO DOMAIN-CONTAINING PROTEIN DDB_G0283145"/>
    <property type="match status" value="1"/>
</dbReference>
<dbReference type="EC" id="2.7.7.108" evidence="1"/>
<comment type="function">
    <text evidence="1">Adenylyltransferase that mediates the addition of adenosine 5'-monophosphate (AMP) to specific residues of target proteins.</text>
</comment>
<dbReference type="PANTHER" id="PTHR13504:SF38">
    <property type="entry name" value="FIDO DOMAIN-CONTAINING PROTEIN"/>
    <property type="match status" value="1"/>
</dbReference>
<sequence>MKIEDFPKPHIPEKLPIEKLSSTLQLDSEYLVSMIRAEQSLSEFIGYLNNLPNPKILISSLTLQEAVLSSKIEGTVATISDVVHENYSSETLKNDIKEIENYCKAIEYGRDEILDKANGISKYLIKNLHVLLLSDNVRGANKTPGSFKTEQNYIYNSKLGNNTPLPAYLTDEYIDNLIDYLKNKTEVSSLMQAAIMHAQFEMIHPFKDGNGRVGRLLIPLYLFVRNRLPFPIFYISRYFSDNEDLYKEMLSNISMNSEKDPYTAWKEWLIFFFNGIDHESKRHISTAKAIIDLHKEMTEIVGKTEYFPIINELFEKLKVEPKKLVQDLHLSENSVRRVLKKLSEELQYISRQGTDRKTSYIFSKLLDIVE</sequence>
<dbReference type="PROSITE" id="PS51459">
    <property type="entry name" value="FIDO"/>
    <property type="match status" value="1"/>
</dbReference>
<reference evidence="3 4" key="1">
    <citation type="submission" date="2021-03" db="EMBL/GenBank/DDBJ databases">
        <title>Succinivibrio sp. nov. isolated from feces of cow.</title>
        <authorList>
            <person name="Choi J.-Y."/>
        </authorList>
    </citation>
    <scope>NUCLEOTIDE SEQUENCE [LARGE SCALE GENOMIC DNA]</scope>
    <source>
        <strain evidence="3 4">AGMB01872</strain>
    </source>
</reference>
<keyword evidence="1" id="KW-0067">ATP-binding</keyword>
<dbReference type="SUPFAM" id="SSF140931">
    <property type="entry name" value="Fic-like"/>
    <property type="match status" value="1"/>
</dbReference>
<keyword evidence="1" id="KW-0808">Transferase</keyword>
<keyword evidence="4" id="KW-1185">Reference proteome</keyword>
<dbReference type="EMBL" id="JAGFNY010000040">
    <property type="protein sequence ID" value="MBW7570973.1"/>
    <property type="molecule type" value="Genomic_DNA"/>
</dbReference>
<dbReference type="PIRSF" id="PIRSF038925">
    <property type="entry name" value="AMP-prot_trans"/>
    <property type="match status" value="1"/>
</dbReference>
<dbReference type="Pfam" id="PF13784">
    <property type="entry name" value="Fic_N"/>
    <property type="match status" value="1"/>
</dbReference>
<comment type="subunit">
    <text evidence="1">Homodimer.</text>
</comment>
<dbReference type="InterPro" id="IPR036388">
    <property type="entry name" value="WH-like_DNA-bd_sf"/>
</dbReference>
<dbReference type="Gene3D" id="1.10.10.10">
    <property type="entry name" value="Winged helix-like DNA-binding domain superfamily/Winged helix DNA-binding domain"/>
    <property type="match status" value="1"/>
</dbReference>
<dbReference type="InterPro" id="IPR040198">
    <property type="entry name" value="Fido_containing"/>
</dbReference>
<keyword evidence="1" id="KW-0547">Nucleotide-binding</keyword>
<feature type="domain" description="Fido" evidence="2">
    <location>
        <begin position="120"/>
        <end position="268"/>
    </location>
</feature>
<dbReference type="Pfam" id="PF02661">
    <property type="entry name" value="Fic"/>
    <property type="match status" value="1"/>
</dbReference>
<dbReference type="Gene3D" id="1.10.3290.10">
    <property type="entry name" value="Fido-like domain"/>
    <property type="match status" value="1"/>
</dbReference>
<dbReference type="InterPro" id="IPR025758">
    <property type="entry name" value="Fic/DOC_N"/>
</dbReference>
<dbReference type="Proteomes" id="UP000731465">
    <property type="component" value="Unassembled WGS sequence"/>
</dbReference>
<dbReference type="RefSeq" id="WP_219938197.1">
    <property type="nucleotide sequence ID" value="NZ_JAGFNY010000040.1"/>
</dbReference>
<keyword evidence="1" id="KW-0548">Nucleotidyltransferase</keyword>
<protein>
    <recommendedName>
        <fullName evidence="1">Protein adenylyltransferase</fullName>
        <ecNumber evidence="1">2.7.7.108</ecNumber>
    </recommendedName>
    <alternativeName>
        <fullName evidence="1">AMPylator</fullName>
    </alternativeName>
</protein>
<comment type="catalytic activity">
    <reaction evidence="1">
        <text>L-tyrosyl-[protein] + ATP = O-(5'-adenylyl)-L-tyrosyl-[protein] + diphosphate</text>
        <dbReference type="Rhea" id="RHEA:54288"/>
        <dbReference type="Rhea" id="RHEA-COMP:10136"/>
        <dbReference type="Rhea" id="RHEA-COMP:13846"/>
        <dbReference type="ChEBI" id="CHEBI:30616"/>
        <dbReference type="ChEBI" id="CHEBI:33019"/>
        <dbReference type="ChEBI" id="CHEBI:46858"/>
        <dbReference type="ChEBI" id="CHEBI:83624"/>
        <dbReference type="EC" id="2.7.7.108"/>
    </reaction>
</comment>
<accession>A0ABS7DI50</accession>
<evidence type="ECO:0000256" key="1">
    <source>
        <dbReference type="PIRNR" id="PIRNR038925"/>
    </source>
</evidence>
<organism evidence="3 4">
    <name type="scientific">Succinivibrio faecicola</name>
    <dbReference type="NCBI Taxonomy" id="2820300"/>
    <lineage>
        <taxon>Bacteria</taxon>
        <taxon>Pseudomonadati</taxon>
        <taxon>Pseudomonadota</taxon>
        <taxon>Gammaproteobacteria</taxon>
        <taxon>Aeromonadales</taxon>
        <taxon>Succinivibrionaceae</taxon>
        <taxon>Succinivibrio</taxon>
    </lineage>
</organism>
<evidence type="ECO:0000313" key="3">
    <source>
        <dbReference type="EMBL" id="MBW7570973.1"/>
    </source>
</evidence>
<dbReference type="InterPro" id="IPR036597">
    <property type="entry name" value="Fido-like_dom_sf"/>
</dbReference>
<evidence type="ECO:0000259" key="2">
    <source>
        <dbReference type="PROSITE" id="PS51459"/>
    </source>
</evidence>
<proteinExistence type="predicted"/>
<dbReference type="InterPro" id="IPR003812">
    <property type="entry name" value="Fido"/>
</dbReference>
<gene>
    <name evidence="3" type="ORF">J5V48_08710</name>
</gene>